<evidence type="ECO:0000256" key="5">
    <source>
        <dbReference type="ARBA" id="ARBA00023136"/>
    </source>
</evidence>
<evidence type="ECO:0000313" key="9">
    <source>
        <dbReference type="EMBL" id="RKF53501.1"/>
    </source>
</evidence>
<dbReference type="InterPro" id="IPR007240">
    <property type="entry name" value="Atg17"/>
</dbReference>
<proteinExistence type="inferred from homology"/>
<comment type="similarity">
    <text evidence="1 6">Belongs to the ATG17 family.</text>
</comment>
<dbReference type="GO" id="GO:0000045">
    <property type="term" value="P:autophagosome assembly"/>
    <property type="evidence" value="ECO:0007669"/>
    <property type="project" value="TreeGrafter"/>
</dbReference>
<evidence type="ECO:0000256" key="1">
    <source>
        <dbReference type="ARBA" id="ARBA00006259"/>
    </source>
</evidence>
<dbReference type="GO" id="GO:0034727">
    <property type="term" value="P:piecemeal microautophagy of the nucleus"/>
    <property type="evidence" value="ECO:0007669"/>
    <property type="project" value="TreeGrafter"/>
</dbReference>
<name>A0A420H7V0_9PEZI</name>
<dbReference type="Pfam" id="PF04108">
    <property type="entry name" value="ATG17_like"/>
    <property type="match status" value="1"/>
</dbReference>
<evidence type="ECO:0000313" key="10">
    <source>
        <dbReference type="Proteomes" id="UP000286134"/>
    </source>
</evidence>
<accession>A0A420H7V0</accession>
<evidence type="ECO:0000256" key="2">
    <source>
        <dbReference type="ARBA" id="ARBA00013806"/>
    </source>
</evidence>
<comment type="function">
    <text evidence="6">Autophagy-specific protein that functions in response to autophagy-inducing signals as a scaffold to recruit other ATG proteins to organize preautophagosomal structure (PAS) formation. Modulates the timing and magnitude of the autophagy response, such as the size of the sequestering vesicles. Plays particularly a role in pexophagy and nucleophagy.</text>
</comment>
<reference evidence="9 10" key="1">
    <citation type="journal article" date="2018" name="BMC Genomics">
        <title>Comparative genome analyses reveal sequence features reflecting distinct modes of host-adaptation between dicot and monocot powdery mildew.</title>
        <authorList>
            <person name="Wu Y."/>
            <person name="Ma X."/>
            <person name="Pan Z."/>
            <person name="Kale S.D."/>
            <person name="Song Y."/>
            <person name="King H."/>
            <person name="Zhang Q."/>
            <person name="Presley C."/>
            <person name="Deng X."/>
            <person name="Wei C.I."/>
            <person name="Xiao S."/>
        </authorList>
    </citation>
    <scope>NUCLEOTIDE SEQUENCE [LARGE SCALE GENOMIC DNA]</scope>
    <source>
        <strain evidence="9">UMSG2</strain>
    </source>
</reference>
<dbReference type="GO" id="GO:0030295">
    <property type="term" value="F:protein kinase activator activity"/>
    <property type="evidence" value="ECO:0007669"/>
    <property type="project" value="TreeGrafter"/>
</dbReference>
<dbReference type="PANTHER" id="PTHR28005">
    <property type="entry name" value="AUTOPHAGY-RELATED PROTEIN 17"/>
    <property type="match status" value="1"/>
</dbReference>
<evidence type="ECO:0000256" key="4">
    <source>
        <dbReference type="ARBA" id="ARBA00023006"/>
    </source>
</evidence>
<dbReference type="Proteomes" id="UP000286134">
    <property type="component" value="Unassembled WGS sequence"/>
</dbReference>
<evidence type="ECO:0000256" key="7">
    <source>
        <dbReference type="SAM" id="MobiDB-lite"/>
    </source>
</evidence>
<dbReference type="GO" id="GO:1990316">
    <property type="term" value="C:Atg1/ULK1 kinase complex"/>
    <property type="evidence" value="ECO:0007669"/>
    <property type="project" value="TreeGrafter"/>
</dbReference>
<keyword evidence="3 6" id="KW-0963">Cytoplasm</keyword>
<feature type="domain" description="Autophagy protein ATG17-like" evidence="8">
    <location>
        <begin position="45"/>
        <end position="446"/>
    </location>
</feature>
<keyword evidence="10" id="KW-1185">Reference proteome</keyword>
<dbReference type="GO" id="GO:0060090">
    <property type="term" value="F:molecular adaptor activity"/>
    <property type="evidence" value="ECO:0007669"/>
    <property type="project" value="TreeGrafter"/>
</dbReference>
<evidence type="ECO:0000256" key="6">
    <source>
        <dbReference type="RuleBase" id="RU368080"/>
    </source>
</evidence>
<dbReference type="STRING" id="212602.A0A420H7V0"/>
<dbReference type="AlphaFoldDB" id="A0A420H7V0"/>
<gene>
    <name evidence="9" type="ORF">OnM2_104007</name>
</gene>
<protein>
    <recommendedName>
        <fullName evidence="2 6">Autophagy-related protein 17</fullName>
    </recommendedName>
</protein>
<evidence type="ECO:0000256" key="3">
    <source>
        <dbReference type="ARBA" id="ARBA00022490"/>
    </source>
</evidence>
<dbReference type="PANTHER" id="PTHR28005:SF1">
    <property type="entry name" value="AUTOPHAGY-RELATED PROTEIN 17"/>
    <property type="match status" value="1"/>
</dbReference>
<dbReference type="GO" id="GO:0000422">
    <property type="term" value="P:autophagy of mitochondrion"/>
    <property type="evidence" value="ECO:0007669"/>
    <property type="project" value="TreeGrafter"/>
</dbReference>
<feature type="compositionally biased region" description="Polar residues" evidence="7">
    <location>
        <begin position="1"/>
        <end position="24"/>
    </location>
</feature>
<dbReference type="OrthoDB" id="1937984at2759"/>
<comment type="subcellular location">
    <subcellularLocation>
        <location evidence="6">Cytoplasm</location>
    </subcellularLocation>
    <subcellularLocation>
        <location evidence="6">Preautophagosomal structure membrane</location>
        <topology evidence="6">Peripheral membrane protein</topology>
    </subcellularLocation>
</comment>
<organism evidence="9 10">
    <name type="scientific">Erysiphe neolycopersici</name>
    <dbReference type="NCBI Taxonomy" id="212602"/>
    <lineage>
        <taxon>Eukaryota</taxon>
        <taxon>Fungi</taxon>
        <taxon>Dikarya</taxon>
        <taxon>Ascomycota</taxon>
        <taxon>Pezizomycotina</taxon>
        <taxon>Leotiomycetes</taxon>
        <taxon>Erysiphales</taxon>
        <taxon>Erysiphaceae</taxon>
        <taxon>Erysiphe</taxon>
    </lineage>
</organism>
<dbReference type="EMBL" id="MCFK01010484">
    <property type="protein sequence ID" value="RKF53501.1"/>
    <property type="molecule type" value="Genomic_DNA"/>
</dbReference>
<sequence length="499" mass="56224">MSTSSRTSQRNIESTPSKTRQAHSMTRGEISLDTLVSHLLAAKLSLSSIKTVSRAKEIVISARGALEECAVMTARTSFLRKGIKNQSATLLQFRTGIMAVYDQGQKDFMNVIRTLDAANQRLENTMNTLRSTMVEAAFRPEVEEPRCLLDFVHEQGVETMRDCLKENIREAKAAQAEFYSAILSLNDDLHAIKASITTQSATRSISEYESQVPDLLQSLESHAQQMADLLESLVQHFDLCVTAIRNTEGGTAAVRKAASSQPPGVDMVSVSGVISSGNIQANEELISDEEMQEIHDVLEKDAGQVEDVVKELRDLLADMEMKHQVILDFVSALNASYEEQMAAFKMLEMVGSRLHGYALARHDFNLRWNDTKASIHLQLSELESIRLFYENYYSSYDALILEVQRRKRCQDQVQAILKKAMDQLDQLYEFDTREREEFRADVGEYLPVDLWPGIGDVTPCWEFVRVDGGINDTVPLLSAEVIERAAKRARKREMINETR</sequence>
<dbReference type="GO" id="GO:0034045">
    <property type="term" value="C:phagophore assembly site membrane"/>
    <property type="evidence" value="ECO:0007669"/>
    <property type="project" value="UniProtKB-SubCell"/>
</dbReference>
<dbReference type="InterPro" id="IPR045326">
    <property type="entry name" value="ATG17-like_dom"/>
</dbReference>
<feature type="region of interest" description="Disordered" evidence="7">
    <location>
        <begin position="1"/>
        <end position="26"/>
    </location>
</feature>
<keyword evidence="5" id="KW-0472">Membrane</keyword>
<keyword evidence="4 6" id="KW-0072">Autophagy</keyword>
<evidence type="ECO:0000259" key="8">
    <source>
        <dbReference type="Pfam" id="PF04108"/>
    </source>
</evidence>
<comment type="caution">
    <text evidence="9">The sequence shown here is derived from an EMBL/GenBank/DDBJ whole genome shotgun (WGS) entry which is preliminary data.</text>
</comment>